<sequence length="361" mass="41059">MRTWIPKIALCICFSGIHLLTFGQNLNSSLDSLFQNEVITKSFEGTLLVSQNGEVIYQKSSGFRDFEQEIPIQIGDSFGIASITKMITSILILQLNQEGKIQFDQSLEELLPELKVPNAKRITIHHLLLHISGLPNERNDIYLKEVTPQEFVTMTLEKGTKSRGFGKFNYANIDYVLLGLIAEKIERKPWQEMISERILVPLEMGKTGFLKKESFPSNFVRTFSFSETDERISDPDFQIENFYAAGSMYSTVSDLLKLDQALYGEQLLSQESKKILYTSYPEYNYTGYGVWTYSYPFAKGNPLIMERRGGILGSNSVLVRMLDSNQTIIILSNNNRFNPDSFGDKTNLREAIITLLAEGEK</sequence>
<dbReference type="Gene3D" id="3.40.710.10">
    <property type="entry name" value="DD-peptidase/beta-lactamase superfamily"/>
    <property type="match status" value="1"/>
</dbReference>
<evidence type="ECO:0000259" key="3">
    <source>
        <dbReference type="Pfam" id="PF00144"/>
    </source>
</evidence>
<dbReference type="RefSeq" id="WP_091655576.1">
    <property type="nucleotide sequence ID" value="NZ_FOVW01000013.1"/>
</dbReference>
<dbReference type="InterPro" id="IPR001466">
    <property type="entry name" value="Beta-lactam-related"/>
</dbReference>
<keyword evidence="5" id="KW-1185">Reference proteome</keyword>
<dbReference type="InterPro" id="IPR050491">
    <property type="entry name" value="AmpC-like"/>
</dbReference>
<dbReference type="STRING" id="226506.SAMN04488519_11362"/>
<dbReference type="GO" id="GO:0016020">
    <property type="term" value="C:membrane"/>
    <property type="evidence" value="ECO:0007669"/>
    <property type="project" value="UniProtKB-SubCell"/>
</dbReference>
<feature type="domain" description="Beta-lactamase-related" evidence="3">
    <location>
        <begin position="34"/>
        <end position="351"/>
    </location>
</feature>
<proteinExistence type="predicted"/>
<accession>A0A1I5JSE8</accession>
<organism evidence="4 5">
    <name type="scientific">Algoriphagus ornithinivorans</name>
    <dbReference type="NCBI Taxonomy" id="226506"/>
    <lineage>
        <taxon>Bacteria</taxon>
        <taxon>Pseudomonadati</taxon>
        <taxon>Bacteroidota</taxon>
        <taxon>Cytophagia</taxon>
        <taxon>Cytophagales</taxon>
        <taxon>Cyclobacteriaceae</taxon>
        <taxon>Algoriphagus</taxon>
    </lineage>
</organism>
<evidence type="ECO:0000256" key="1">
    <source>
        <dbReference type="ARBA" id="ARBA00004370"/>
    </source>
</evidence>
<evidence type="ECO:0000313" key="5">
    <source>
        <dbReference type="Proteomes" id="UP000199564"/>
    </source>
</evidence>
<evidence type="ECO:0000313" key="4">
    <source>
        <dbReference type="EMBL" id="SFO75256.1"/>
    </source>
</evidence>
<comment type="subcellular location">
    <subcellularLocation>
        <location evidence="1">Membrane</location>
    </subcellularLocation>
</comment>
<evidence type="ECO:0000256" key="2">
    <source>
        <dbReference type="ARBA" id="ARBA00023136"/>
    </source>
</evidence>
<dbReference type="PANTHER" id="PTHR46825:SF11">
    <property type="entry name" value="PENICILLIN-BINDING PROTEIN 4"/>
    <property type="match status" value="1"/>
</dbReference>
<dbReference type="InterPro" id="IPR012338">
    <property type="entry name" value="Beta-lactam/transpept-like"/>
</dbReference>
<gene>
    <name evidence="4" type="ORF">SAMN04488519_11362</name>
</gene>
<dbReference type="Proteomes" id="UP000199564">
    <property type="component" value="Unassembled WGS sequence"/>
</dbReference>
<dbReference type="EMBL" id="FOVW01000013">
    <property type="protein sequence ID" value="SFO75256.1"/>
    <property type="molecule type" value="Genomic_DNA"/>
</dbReference>
<name>A0A1I5JSE8_9BACT</name>
<dbReference type="Pfam" id="PF00144">
    <property type="entry name" value="Beta-lactamase"/>
    <property type="match status" value="1"/>
</dbReference>
<keyword evidence="2" id="KW-0472">Membrane</keyword>
<protein>
    <submittedName>
        <fullName evidence="4">CubicO group peptidase, beta-lactamase class C family</fullName>
    </submittedName>
</protein>
<dbReference type="SUPFAM" id="SSF56601">
    <property type="entry name" value="beta-lactamase/transpeptidase-like"/>
    <property type="match status" value="1"/>
</dbReference>
<dbReference type="AlphaFoldDB" id="A0A1I5JSE8"/>
<dbReference type="PANTHER" id="PTHR46825">
    <property type="entry name" value="D-ALANYL-D-ALANINE-CARBOXYPEPTIDASE/ENDOPEPTIDASE AMPH"/>
    <property type="match status" value="1"/>
</dbReference>
<reference evidence="5" key="1">
    <citation type="submission" date="2016-10" db="EMBL/GenBank/DDBJ databases">
        <authorList>
            <person name="Varghese N."/>
            <person name="Submissions S."/>
        </authorList>
    </citation>
    <scope>NUCLEOTIDE SEQUENCE [LARGE SCALE GENOMIC DNA]</scope>
    <source>
        <strain evidence="5">DSM 15282</strain>
    </source>
</reference>